<dbReference type="InterPro" id="IPR011330">
    <property type="entry name" value="Glyco_hydro/deAcase_b/a-brl"/>
</dbReference>
<dbReference type="OrthoDB" id="9815836at2"/>
<keyword evidence="6" id="KW-1185">Reference proteome</keyword>
<dbReference type="InterPro" id="IPR002509">
    <property type="entry name" value="NODB_dom"/>
</dbReference>
<keyword evidence="2" id="KW-0378">Hydrolase</keyword>
<evidence type="ECO:0000313" key="5">
    <source>
        <dbReference type="EMBL" id="QAY71589.1"/>
    </source>
</evidence>
<keyword evidence="1" id="KW-0479">Metal-binding</keyword>
<dbReference type="PANTHER" id="PTHR10587">
    <property type="entry name" value="GLYCOSYL TRANSFERASE-RELATED"/>
    <property type="match status" value="1"/>
</dbReference>
<dbReference type="RefSeq" id="WP_129190423.1">
    <property type="nucleotide sequence ID" value="NZ_CP035493.1"/>
</dbReference>
<feature type="signal peptide" evidence="3">
    <location>
        <begin position="1"/>
        <end position="22"/>
    </location>
</feature>
<dbReference type="Pfam" id="PF12229">
    <property type="entry name" value="PG_binding_4"/>
    <property type="match status" value="1"/>
</dbReference>
<dbReference type="GO" id="GO:0046872">
    <property type="term" value="F:metal ion binding"/>
    <property type="evidence" value="ECO:0007669"/>
    <property type="project" value="UniProtKB-KW"/>
</dbReference>
<dbReference type="KEGG" id="xya:ET471_17415"/>
<dbReference type="InterPro" id="IPR022029">
    <property type="entry name" value="YoaR-like_PG-bd"/>
</dbReference>
<gene>
    <name evidence="5" type="ORF">ET471_17415</name>
</gene>
<organism evidence="5 6">
    <name type="scientific">Xylanimonas protaetiae</name>
    <dbReference type="NCBI Taxonomy" id="2509457"/>
    <lineage>
        <taxon>Bacteria</taxon>
        <taxon>Bacillati</taxon>
        <taxon>Actinomycetota</taxon>
        <taxon>Actinomycetes</taxon>
        <taxon>Micrococcales</taxon>
        <taxon>Promicromonosporaceae</taxon>
        <taxon>Xylanimonas</taxon>
    </lineage>
</organism>
<feature type="domain" description="NodB homology" evidence="4">
    <location>
        <begin position="346"/>
        <end position="522"/>
    </location>
</feature>
<protein>
    <recommendedName>
        <fullName evidence="4">NodB homology domain-containing protein</fullName>
    </recommendedName>
</protein>
<dbReference type="PANTHER" id="PTHR10587:SF133">
    <property type="entry name" value="CHITIN DEACETYLASE 1-RELATED"/>
    <property type="match status" value="1"/>
</dbReference>
<evidence type="ECO:0000313" key="6">
    <source>
        <dbReference type="Proteomes" id="UP000292118"/>
    </source>
</evidence>
<reference evidence="5 6" key="1">
    <citation type="submission" date="2019-01" db="EMBL/GenBank/DDBJ databases">
        <title>Genome sequencing of strain FW10M-9.</title>
        <authorList>
            <person name="Heo J."/>
            <person name="Kim S.-J."/>
            <person name="Kim J.-S."/>
            <person name="Hong S.-B."/>
            <person name="Kwon S.-W."/>
        </authorList>
    </citation>
    <scope>NUCLEOTIDE SEQUENCE [LARGE SCALE GENOMIC DNA]</scope>
    <source>
        <strain evidence="5 6">FW10M-9</strain>
    </source>
</reference>
<dbReference type="EMBL" id="CP035493">
    <property type="protein sequence ID" value="QAY71589.1"/>
    <property type="molecule type" value="Genomic_DNA"/>
</dbReference>
<dbReference type="GO" id="GO:0016020">
    <property type="term" value="C:membrane"/>
    <property type="evidence" value="ECO:0007669"/>
    <property type="project" value="TreeGrafter"/>
</dbReference>
<name>A0A4P6FBB6_9MICO</name>
<evidence type="ECO:0000259" key="4">
    <source>
        <dbReference type="PROSITE" id="PS51677"/>
    </source>
</evidence>
<evidence type="ECO:0000256" key="1">
    <source>
        <dbReference type="ARBA" id="ARBA00022723"/>
    </source>
</evidence>
<dbReference type="Proteomes" id="UP000292118">
    <property type="component" value="Chromosome"/>
</dbReference>
<dbReference type="SUPFAM" id="SSF88713">
    <property type="entry name" value="Glycoside hydrolase/deacetylase"/>
    <property type="match status" value="1"/>
</dbReference>
<dbReference type="InterPro" id="IPR050248">
    <property type="entry name" value="Polysacc_deacetylase_ArnD"/>
</dbReference>
<dbReference type="GO" id="GO:0005975">
    <property type="term" value="P:carbohydrate metabolic process"/>
    <property type="evidence" value="ECO:0007669"/>
    <property type="project" value="InterPro"/>
</dbReference>
<dbReference type="PROSITE" id="PS51677">
    <property type="entry name" value="NODB"/>
    <property type="match status" value="1"/>
</dbReference>
<proteinExistence type="predicted"/>
<dbReference type="AlphaFoldDB" id="A0A4P6FBB6"/>
<dbReference type="CDD" id="cd10917">
    <property type="entry name" value="CE4_NodB_like_6s_7s"/>
    <property type="match status" value="1"/>
</dbReference>
<sequence length="522" mass="53273">MAGRILRRVGVALAASVVVVLGAPLAVDAVATDRPVVGLRLADLARSEVWSDGAAAARAVADQRAATTRTLTAGSATHDPTLATLGLVDPADELHDRLLAAGRDGSFWDDLVTQTRAVWGLEEVIPPRDRLDPDRLEAALTSLADEVTAAPTDASIAYAAGRVVVRPDVPGRRLDVDAAVEAVTAAVRDDAPSVDLPTAPVAAAVTSADLTAAAATVGTAVERPLVLAAGDTRSTVAPDAVFAALPVTVAGGVASVGVDAAGLGADIDAVAALTDRQPALRIVMTGTVVAPGAEGARLDRAAASQAVLAELQARAAGGGSDVVTLPVTALPFTTVEATPGAFEGDQAVHLTFDDGPGGHTEQILDILRAKGAHATFYVVGDRAREHPDTVRRILAEGHRLGNHSTTHADLTKATPEALASELATTQQLLTDITGVRPTAFRPPYGAVDAAVRAAAAAEHLSVDLWTVDPNDWRNPGGATVRDRVLAAAKPGDVVLLHVLNQSTVDALPGLIDALRAGGRPVD</sequence>
<evidence type="ECO:0000256" key="3">
    <source>
        <dbReference type="SAM" id="SignalP"/>
    </source>
</evidence>
<dbReference type="Pfam" id="PF01522">
    <property type="entry name" value="Polysacc_deac_1"/>
    <property type="match status" value="1"/>
</dbReference>
<keyword evidence="3" id="KW-0732">Signal</keyword>
<accession>A0A4P6FBB6</accession>
<evidence type="ECO:0000256" key="2">
    <source>
        <dbReference type="ARBA" id="ARBA00022801"/>
    </source>
</evidence>
<dbReference type="GO" id="GO:0016810">
    <property type="term" value="F:hydrolase activity, acting on carbon-nitrogen (but not peptide) bonds"/>
    <property type="evidence" value="ECO:0007669"/>
    <property type="project" value="InterPro"/>
</dbReference>
<dbReference type="Gene3D" id="3.20.20.370">
    <property type="entry name" value="Glycoside hydrolase/deacetylase"/>
    <property type="match status" value="1"/>
</dbReference>
<feature type="chain" id="PRO_5038699116" description="NodB homology domain-containing protein" evidence="3">
    <location>
        <begin position="23"/>
        <end position="522"/>
    </location>
</feature>